<dbReference type="KEGG" id="pya:PYCH_11020"/>
<dbReference type="STRING" id="529709.PYCH_11020"/>
<accession>F8AEV0</accession>
<keyword evidence="1" id="KW-0812">Transmembrane</keyword>
<reference evidence="2 3" key="1">
    <citation type="journal article" date="2011" name="J. Bacteriol.">
        <title>Complete genome sequence of the obligate piezophilic hyperthermophilic archaeon Pyrococcus yayanosii CH1.</title>
        <authorList>
            <person name="Jun X."/>
            <person name="Lupeng L."/>
            <person name="Minjuan X."/>
            <person name="Oger P."/>
            <person name="Fengping W."/>
            <person name="Jebbar M."/>
            <person name="Xiang X."/>
        </authorList>
    </citation>
    <scope>NUCLEOTIDE SEQUENCE [LARGE SCALE GENOMIC DNA]</scope>
    <source>
        <strain evidence="3">CH1 / JCM 16557</strain>
    </source>
</reference>
<proteinExistence type="predicted"/>
<dbReference type="HOGENOM" id="CLU_3245508_0_0_2"/>
<name>F8AEV0_PYRYC</name>
<evidence type="ECO:0000313" key="2">
    <source>
        <dbReference type="EMBL" id="AEH24783.1"/>
    </source>
</evidence>
<feature type="transmembrane region" description="Helical" evidence="1">
    <location>
        <begin position="12"/>
        <end position="32"/>
    </location>
</feature>
<gene>
    <name evidence="2" type="ordered locus">PYCH_11020</name>
</gene>
<evidence type="ECO:0000313" key="3">
    <source>
        <dbReference type="Proteomes" id="UP000008386"/>
    </source>
</evidence>
<keyword evidence="1" id="KW-0472">Membrane</keyword>
<protein>
    <submittedName>
        <fullName evidence="2">Uncharacterized protein</fullName>
    </submittedName>
</protein>
<sequence>MLSSLNGTMPIFVLRGILALFYLKLFLTRLVFNKRLQSPSTA</sequence>
<dbReference type="AlphaFoldDB" id="F8AEV0"/>
<dbReference type="Proteomes" id="UP000008386">
    <property type="component" value="Chromosome"/>
</dbReference>
<organism evidence="2 3">
    <name type="scientific">Pyrococcus yayanosii (strain CH1 / JCM 16557)</name>
    <dbReference type="NCBI Taxonomy" id="529709"/>
    <lineage>
        <taxon>Archaea</taxon>
        <taxon>Methanobacteriati</taxon>
        <taxon>Methanobacteriota</taxon>
        <taxon>Thermococci</taxon>
        <taxon>Thermococcales</taxon>
        <taxon>Thermococcaceae</taxon>
        <taxon>Pyrococcus</taxon>
    </lineage>
</organism>
<evidence type="ECO:0000256" key="1">
    <source>
        <dbReference type="SAM" id="Phobius"/>
    </source>
</evidence>
<dbReference type="EMBL" id="CP002779">
    <property type="protein sequence ID" value="AEH24783.1"/>
    <property type="molecule type" value="Genomic_DNA"/>
</dbReference>
<keyword evidence="1" id="KW-1133">Transmembrane helix</keyword>
<keyword evidence="3" id="KW-1185">Reference proteome</keyword>